<evidence type="ECO:0000313" key="11">
    <source>
        <dbReference type="Proteomes" id="UP000315289"/>
    </source>
</evidence>
<evidence type="ECO:0000259" key="9">
    <source>
        <dbReference type="SMART" id="SM00435"/>
    </source>
</evidence>
<dbReference type="Proteomes" id="UP000315289">
    <property type="component" value="Unassembled WGS sequence"/>
</dbReference>
<dbReference type="Pfam" id="PF14370">
    <property type="entry name" value="Topo_C_assoc"/>
    <property type="match status" value="1"/>
</dbReference>
<evidence type="ECO:0000256" key="1">
    <source>
        <dbReference type="ARBA" id="ARBA00000213"/>
    </source>
</evidence>
<keyword evidence="11" id="KW-1185">Reference proteome</keyword>
<protein>
    <recommendedName>
        <fullName evidence="4">DNA topoisomerase 1</fullName>
        <ecNumber evidence="3">5.6.2.1</ecNumber>
    </recommendedName>
    <alternativeName>
        <fullName evidence="8">DNA topoisomerase I</fullName>
    </alternativeName>
</protein>
<evidence type="ECO:0000256" key="7">
    <source>
        <dbReference type="ARBA" id="ARBA00023235"/>
    </source>
</evidence>
<dbReference type="Pfam" id="PF01028">
    <property type="entry name" value="Topoisom_I"/>
    <property type="match status" value="1"/>
</dbReference>
<keyword evidence="6" id="KW-0238">DNA-binding</keyword>
<dbReference type="InterPro" id="IPR025834">
    <property type="entry name" value="TopoI_C_dom"/>
</dbReference>
<evidence type="ECO:0000256" key="6">
    <source>
        <dbReference type="ARBA" id="ARBA00023125"/>
    </source>
</evidence>
<comment type="catalytic activity">
    <reaction evidence="1">
        <text>ATP-independent breakage of single-stranded DNA, followed by passage and rejoining.</text>
        <dbReference type="EC" id="5.6.2.1"/>
    </reaction>
</comment>
<sequence length="578" mass="67739">MSSISIASDDRYDQNRGNNGVQKWITLHHNGVCFPPEYIAKNLPFKIDRQNYLLNKDQEELIYAWAKKKDTHYVQDPVFQQNFLTDFKKLLPRDIQNNLNEIGQLDMSEFIAYVDREKLAKEKDKIAWSNLSREDRKKITLEKKKERGKLRNYYGKAIVDDIEVEVANWLVEPPGLFMGRGQHPLRGRWKPRVNPSDVILNLGKDAAAPEGPWQKIIHDHNSTWLASWIETLTGKRKYVWLHDSSLIRQNYDKAKYDKAQNLEKYIDRIEREIVKKMVSKDLDQRKISTVCYLIIKMAMRVGDEKDPDEADTVGATTLRKEHLKFKEIDDKNRVLEFSFLGKDSVPWQKSILIDSDDKLLLFNNLSLFTKNKKETDPIFDNINSMKVNTFLRNIDPKNVPGLTAKVFRTFIATNIVKKSLRNPPITVRPESTEFEKLYVAKYANLQAAITCNHKKGVDPKNPASITAIEKYEESMDKKIEIINNLKADLKAKNWKTEKQRSRLVERVQKLEFQVKLQKETMEYNLGTSLRNYIDPRVFRSWMNIVDLDWNKMYTSTLQRKFLWVDSITKKELKANFAL</sequence>
<organism evidence="10 11">
    <name type="scientific">Candidatus Nitrosocosmicus arcticus</name>
    <dbReference type="NCBI Taxonomy" id="2035267"/>
    <lineage>
        <taxon>Archaea</taxon>
        <taxon>Nitrososphaerota</taxon>
        <taxon>Nitrososphaeria</taxon>
        <taxon>Nitrososphaerales</taxon>
        <taxon>Nitrososphaeraceae</taxon>
        <taxon>Candidatus Nitrosocosmicus</taxon>
    </lineage>
</organism>
<dbReference type="SUPFAM" id="SSF56741">
    <property type="entry name" value="Eukaryotic DNA topoisomerase I, N-terminal DNA-binding fragment"/>
    <property type="match status" value="1"/>
</dbReference>
<dbReference type="InterPro" id="IPR014727">
    <property type="entry name" value="TopoI_cat_a/b-sub_euk"/>
</dbReference>
<dbReference type="Gene3D" id="2.170.11.10">
    <property type="entry name" value="DNA Topoisomerase I, domain 2"/>
    <property type="match status" value="1"/>
</dbReference>
<dbReference type="GO" id="GO:0006265">
    <property type="term" value="P:DNA topological change"/>
    <property type="evidence" value="ECO:0007669"/>
    <property type="project" value="InterPro"/>
</dbReference>
<dbReference type="InterPro" id="IPR051062">
    <property type="entry name" value="Topoisomerase_IB"/>
</dbReference>
<dbReference type="InterPro" id="IPR013499">
    <property type="entry name" value="TopoI_euk"/>
</dbReference>
<accession>A0A557SYE5</accession>
<dbReference type="PANTHER" id="PTHR10290">
    <property type="entry name" value="DNA TOPOISOMERASE I"/>
    <property type="match status" value="1"/>
</dbReference>
<dbReference type="PANTHER" id="PTHR10290:SF3">
    <property type="entry name" value="DNA TOPOISOMERASE 1"/>
    <property type="match status" value="1"/>
</dbReference>
<dbReference type="InterPro" id="IPR013034">
    <property type="entry name" value="DNA_topo_DNA_db_N_dom1"/>
</dbReference>
<evidence type="ECO:0000256" key="2">
    <source>
        <dbReference type="ARBA" id="ARBA00006645"/>
    </source>
</evidence>
<comment type="similarity">
    <text evidence="2">Belongs to the type IB topoisomerase family.</text>
</comment>
<dbReference type="Gene3D" id="3.90.15.10">
    <property type="entry name" value="Topoisomerase I, Chain A, domain 3"/>
    <property type="match status" value="1"/>
</dbReference>
<dbReference type="GO" id="GO:0003917">
    <property type="term" value="F:DNA topoisomerase type I (single strand cut, ATP-independent) activity"/>
    <property type="evidence" value="ECO:0007669"/>
    <property type="project" value="UniProtKB-EC"/>
</dbReference>
<dbReference type="Gene3D" id="1.10.10.41">
    <property type="entry name" value="Yeast DNA topoisomerase - domain 1"/>
    <property type="match status" value="1"/>
</dbReference>
<feature type="domain" description="DNA topoisomerase I eukaryotic-type" evidence="9">
    <location>
        <begin position="176"/>
        <end position="546"/>
    </location>
</feature>
<keyword evidence="7 10" id="KW-0413">Isomerase</keyword>
<dbReference type="EC" id="5.6.2.1" evidence="3"/>
<dbReference type="PRINTS" id="PR00416">
    <property type="entry name" value="EUTPISMRASEI"/>
</dbReference>
<keyword evidence="5" id="KW-0799">Topoisomerase</keyword>
<dbReference type="InterPro" id="IPR001631">
    <property type="entry name" value="TopoI"/>
</dbReference>
<evidence type="ECO:0000256" key="4">
    <source>
        <dbReference type="ARBA" id="ARBA00019632"/>
    </source>
</evidence>
<evidence type="ECO:0000256" key="8">
    <source>
        <dbReference type="ARBA" id="ARBA00033297"/>
    </source>
</evidence>
<dbReference type="InterPro" id="IPR036202">
    <property type="entry name" value="TopoI_DNA-bd_euk_N_sf"/>
</dbReference>
<dbReference type="SUPFAM" id="SSF56349">
    <property type="entry name" value="DNA breaking-rejoining enzymes"/>
    <property type="match status" value="1"/>
</dbReference>
<dbReference type="SMART" id="SM00435">
    <property type="entry name" value="TOPEUc"/>
    <property type="match status" value="1"/>
</dbReference>
<dbReference type="GO" id="GO:0005694">
    <property type="term" value="C:chromosome"/>
    <property type="evidence" value="ECO:0007669"/>
    <property type="project" value="InterPro"/>
</dbReference>
<dbReference type="PROSITE" id="PS52038">
    <property type="entry name" value="TOPO_IB_2"/>
    <property type="match status" value="1"/>
</dbReference>
<dbReference type="AlphaFoldDB" id="A0A557SYE5"/>
<name>A0A557SYE5_9ARCH</name>
<gene>
    <name evidence="10" type="primary">topoI</name>
    <name evidence="10" type="ORF">NARC_10023</name>
</gene>
<comment type="caution">
    <text evidence="10">The sequence shown here is derived from an EMBL/GenBank/DDBJ whole genome shotgun (WGS) entry which is preliminary data.</text>
</comment>
<dbReference type="InterPro" id="IPR011010">
    <property type="entry name" value="DNA_brk_join_enz"/>
</dbReference>
<reference evidence="10 11" key="1">
    <citation type="journal article" date="2019" name="Front. Microbiol.">
        <title>Ammonia Oxidation by the Arctic Terrestrial Thaumarchaeote Candidatus Nitrosocosmicus arcticus Is Stimulated by Increasing Temperatures.</title>
        <authorList>
            <person name="Alves R.J.E."/>
            <person name="Kerou M."/>
            <person name="Zappe A."/>
            <person name="Bittner R."/>
            <person name="Abby S.S."/>
            <person name="Schmidt H.A."/>
            <person name="Pfeifer K."/>
            <person name="Schleper C."/>
        </authorList>
    </citation>
    <scope>NUCLEOTIDE SEQUENCE [LARGE SCALE GENOMIC DNA]</scope>
    <source>
        <strain evidence="10 11">Kfb</strain>
    </source>
</reference>
<dbReference type="InterPro" id="IPR014711">
    <property type="entry name" value="TopoI_cat_a-hlx-sub_euk"/>
</dbReference>
<dbReference type="Pfam" id="PF02919">
    <property type="entry name" value="Topoisom_I_N"/>
    <property type="match status" value="1"/>
</dbReference>
<dbReference type="Gene3D" id="1.10.132.10">
    <property type="match status" value="1"/>
</dbReference>
<dbReference type="EMBL" id="VOAH01000001">
    <property type="protein sequence ID" value="TVP41618.1"/>
    <property type="molecule type" value="Genomic_DNA"/>
</dbReference>
<evidence type="ECO:0000256" key="5">
    <source>
        <dbReference type="ARBA" id="ARBA00023029"/>
    </source>
</evidence>
<dbReference type="RefSeq" id="WP_261377721.1">
    <property type="nucleotide sequence ID" value="NZ_ML675578.1"/>
</dbReference>
<dbReference type="InterPro" id="IPR013030">
    <property type="entry name" value="DNA_topo_DNA_db_N_dom2"/>
</dbReference>
<evidence type="ECO:0000256" key="3">
    <source>
        <dbReference type="ARBA" id="ARBA00012891"/>
    </source>
</evidence>
<proteinExistence type="inferred from homology"/>
<dbReference type="InterPro" id="IPR008336">
    <property type="entry name" value="TopoI_DNA-bd_euk"/>
</dbReference>
<evidence type="ECO:0000313" key="10">
    <source>
        <dbReference type="EMBL" id="TVP41618.1"/>
    </source>
</evidence>
<dbReference type="GO" id="GO:0003677">
    <property type="term" value="F:DNA binding"/>
    <property type="evidence" value="ECO:0007669"/>
    <property type="project" value="UniProtKB-KW"/>
</dbReference>
<dbReference type="InterPro" id="IPR013500">
    <property type="entry name" value="TopoI_cat_euk"/>
</dbReference>